<dbReference type="GO" id="GO:0070161">
    <property type="term" value="C:anchoring junction"/>
    <property type="evidence" value="ECO:0007669"/>
    <property type="project" value="UniProtKB-SubCell"/>
</dbReference>
<evidence type="ECO:0000256" key="1">
    <source>
        <dbReference type="ARBA" id="ARBA00004282"/>
    </source>
</evidence>
<keyword evidence="2" id="KW-0965">Cell junction</keyword>
<proteinExistence type="predicted"/>
<dbReference type="Proteomes" id="UP000694419">
    <property type="component" value="Unplaced"/>
</dbReference>
<dbReference type="PROSITE" id="PS50831">
    <property type="entry name" value="SOHO"/>
    <property type="match status" value="1"/>
</dbReference>
<feature type="compositionally biased region" description="Basic and acidic residues" evidence="3">
    <location>
        <begin position="102"/>
        <end position="151"/>
    </location>
</feature>
<evidence type="ECO:0000256" key="3">
    <source>
        <dbReference type="SAM" id="MobiDB-lite"/>
    </source>
</evidence>
<feature type="compositionally biased region" description="Pro residues" evidence="3">
    <location>
        <begin position="85"/>
        <end position="97"/>
    </location>
</feature>
<evidence type="ECO:0000259" key="4">
    <source>
        <dbReference type="PROSITE" id="PS50831"/>
    </source>
</evidence>
<evidence type="ECO:0000313" key="6">
    <source>
        <dbReference type="Proteomes" id="UP000694419"/>
    </source>
</evidence>
<evidence type="ECO:0000256" key="2">
    <source>
        <dbReference type="ARBA" id="ARBA00022949"/>
    </source>
</evidence>
<evidence type="ECO:0000313" key="5">
    <source>
        <dbReference type="Ensembl" id="ENSCPGP00000024463.1"/>
    </source>
</evidence>
<comment type="subcellular location">
    <subcellularLocation>
        <location evidence="1">Cell junction</location>
    </subcellularLocation>
</comment>
<organism evidence="5 6">
    <name type="scientific">Calidris pygmaea</name>
    <name type="common">Spoon-billed sandpiper</name>
    <dbReference type="NCBI Taxonomy" id="425635"/>
    <lineage>
        <taxon>Eukaryota</taxon>
        <taxon>Metazoa</taxon>
        <taxon>Chordata</taxon>
        <taxon>Craniata</taxon>
        <taxon>Vertebrata</taxon>
        <taxon>Euteleostomi</taxon>
        <taxon>Archelosauria</taxon>
        <taxon>Archosauria</taxon>
        <taxon>Dinosauria</taxon>
        <taxon>Saurischia</taxon>
        <taxon>Theropoda</taxon>
        <taxon>Coelurosauria</taxon>
        <taxon>Aves</taxon>
        <taxon>Neognathae</taxon>
        <taxon>Neoaves</taxon>
        <taxon>Charadriiformes</taxon>
        <taxon>Scolopacidae</taxon>
        <taxon>Calidris</taxon>
    </lineage>
</organism>
<name>A0A8C3KIM6_9CHAR</name>
<dbReference type="SMART" id="SM00459">
    <property type="entry name" value="Sorb"/>
    <property type="match status" value="1"/>
</dbReference>
<dbReference type="InterPro" id="IPR003127">
    <property type="entry name" value="SoHo_dom"/>
</dbReference>
<feature type="compositionally biased region" description="Low complexity" evidence="3">
    <location>
        <begin position="69"/>
        <end position="84"/>
    </location>
</feature>
<accession>A0A8C3KIM6</accession>
<feature type="domain" description="SoHo" evidence="4">
    <location>
        <begin position="1"/>
        <end position="46"/>
    </location>
</feature>
<dbReference type="Pfam" id="PF02208">
    <property type="entry name" value="Sorb"/>
    <property type="match status" value="1"/>
</dbReference>
<dbReference type="AlphaFoldDB" id="A0A8C3KIM6"/>
<sequence length="175" mass="19997">MKAAEPLQTVDRPKDWYKTMFKQIHMVHKPDDATDMYNTAYAYGTGSYSPSFSAQAHPAAKTQTYRPLSKSASDSSSDAFKVSSPLPPPHVPPPVPPHRLRERSIPEKNDWDPPDRKVDTRKFRSEPRSIFEYEPGKSSILEHERPVRDTSDMGNTVKRFGERPSFYYLLLIITA</sequence>
<protein>
    <recommendedName>
        <fullName evidence="4">SoHo domain-containing protein</fullName>
    </recommendedName>
</protein>
<feature type="region of interest" description="Disordered" evidence="3">
    <location>
        <begin position="48"/>
        <end position="156"/>
    </location>
</feature>
<keyword evidence="6" id="KW-1185">Reference proteome</keyword>
<reference evidence="5" key="1">
    <citation type="submission" date="2025-08" db="UniProtKB">
        <authorList>
            <consortium name="Ensembl"/>
        </authorList>
    </citation>
    <scope>IDENTIFICATION</scope>
</reference>
<dbReference type="Ensembl" id="ENSCPGT00000026721.1">
    <property type="protein sequence ID" value="ENSCPGP00000024463.1"/>
    <property type="gene ID" value="ENSCPGG00000016846.1"/>
</dbReference>
<reference evidence="5" key="2">
    <citation type="submission" date="2025-09" db="UniProtKB">
        <authorList>
            <consortium name="Ensembl"/>
        </authorList>
    </citation>
    <scope>IDENTIFICATION</scope>
</reference>